<dbReference type="InterPro" id="IPR036291">
    <property type="entry name" value="NAD(P)-bd_dom_sf"/>
</dbReference>
<feature type="domain" description="Pyrroline-5-carboxylate reductase catalytic N-terminal" evidence="2">
    <location>
        <begin position="2"/>
        <end position="107"/>
    </location>
</feature>
<evidence type="ECO:0000259" key="2">
    <source>
        <dbReference type="Pfam" id="PF03807"/>
    </source>
</evidence>
<reference evidence="3 4" key="1">
    <citation type="submission" date="2015-03" db="EMBL/GenBank/DDBJ databases">
        <title>Genome sequence of Pseudoalteromonas aurantia.</title>
        <authorList>
            <person name="Xie B.-B."/>
            <person name="Rong J.-C."/>
            <person name="Qin Q.-L."/>
            <person name="Zhang Y.-Z."/>
        </authorList>
    </citation>
    <scope>NUCLEOTIDE SEQUENCE [LARGE SCALE GENOMIC DNA]</scope>
    <source>
        <strain evidence="3 4">208</strain>
    </source>
</reference>
<dbReference type="InterPro" id="IPR028939">
    <property type="entry name" value="P5C_Rdtase_cat_N"/>
</dbReference>
<protein>
    <recommendedName>
        <fullName evidence="2">Pyrroline-5-carboxylate reductase catalytic N-terminal domain-containing protein</fullName>
    </recommendedName>
</protein>
<gene>
    <name evidence="3" type="ORF">PAUR_a2690</name>
</gene>
<comment type="caution">
    <text evidence="3">The sequence shown here is derived from an EMBL/GenBank/DDBJ whole genome shotgun (WGS) entry which is preliminary data.</text>
</comment>
<dbReference type="InterPro" id="IPR051267">
    <property type="entry name" value="STEAP_metalloreductase"/>
</dbReference>
<dbReference type="Gene3D" id="3.40.50.720">
    <property type="entry name" value="NAD(P)-binding Rossmann-like Domain"/>
    <property type="match status" value="1"/>
</dbReference>
<keyword evidence="4" id="KW-1185">Reference proteome</keyword>
<dbReference type="EMBL" id="AQGV01000012">
    <property type="protein sequence ID" value="MBE0368951.1"/>
    <property type="molecule type" value="Genomic_DNA"/>
</dbReference>
<keyword evidence="1" id="KW-0560">Oxidoreductase</keyword>
<dbReference type="PANTHER" id="PTHR14239">
    <property type="entry name" value="DUDULIN-RELATED"/>
    <property type="match status" value="1"/>
</dbReference>
<evidence type="ECO:0000313" key="4">
    <source>
        <dbReference type="Proteomes" id="UP000615755"/>
    </source>
</evidence>
<name>A0ABR9ED81_9GAMM</name>
<evidence type="ECO:0000313" key="3">
    <source>
        <dbReference type="EMBL" id="MBE0368951.1"/>
    </source>
</evidence>
<dbReference type="Pfam" id="PF03807">
    <property type="entry name" value="F420_oxidored"/>
    <property type="match status" value="1"/>
</dbReference>
<dbReference type="RefSeq" id="WP_192508158.1">
    <property type="nucleotide sequence ID" value="NZ_AQGV01000012.1"/>
</dbReference>
<sequence length="229" mass="24996">MKIAVIGTGMVGRSISAKLVQVGHEVVMGTRDVQKTLAQNGTDVFGNVPLAQWQGGNNKVTLKSITEAAKFAELLFVCTHGSVAKNALDLADFGDLKSKTVIDVSNGLVFGAEGEQPSLSPVNTTSIGEKLQKAFPEAHIVKTLNNIQHTVMVNPSLIEGQHNVFMSGNNKEAKSIAQKILNSFGWESEQVIDLGNITYSRAMEMNVLLWWRMYEILGTGEFNFQLMKK</sequence>
<dbReference type="SUPFAM" id="SSF51735">
    <property type="entry name" value="NAD(P)-binding Rossmann-fold domains"/>
    <property type="match status" value="1"/>
</dbReference>
<accession>A0ABR9ED81</accession>
<proteinExistence type="predicted"/>
<organism evidence="3 4">
    <name type="scientific">Pseudoalteromonas aurantia 208</name>
    <dbReference type="NCBI Taxonomy" id="1314867"/>
    <lineage>
        <taxon>Bacteria</taxon>
        <taxon>Pseudomonadati</taxon>
        <taxon>Pseudomonadota</taxon>
        <taxon>Gammaproteobacteria</taxon>
        <taxon>Alteromonadales</taxon>
        <taxon>Pseudoalteromonadaceae</taxon>
        <taxon>Pseudoalteromonas</taxon>
    </lineage>
</organism>
<evidence type="ECO:0000256" key="1">
    <source>
        <dbReference type="ARBA" id="ARBA00023002"/>
    </source>
</evidence>
<dbReference type="Proteomes" id="UP000615755">
    <property type="component" value="Unassembled WGS sequence"/>
</dbReference>